<dbReference type="STRING" id="706194.SMCARI_126"/>
<dbReference type="AlphaFoldDB" id="E0TJG5"/>
<organism evidence="15 16">
    <name type="scientific">Karelsulcia muelleri (strain CARI)</name>
    <name type="common">Sulcia muelleri</name>
    <dbReference type="NCBI Taxonomy" id="706194"/>
    <lineage>
        <taxon>Bacteria</taxon>
        <taxon>Pseudomonadati</taxon>
        <taxon>Bacteroidota</taxon>
        <taxon>Flavobacteriia</taxon>
        <taxon>Flavobacteriales</taxon>
        <taxon>Candidatus Karelsulcia</taxon>
    </lineage>
</organism>
<dbReference type="SUPFAM" id="SSF52540">
    <property type="entry name" value="P-loop containing nucleoside triphosphate hydrolases"/>
    <property type="match status" value="1"/>
</dbReference>
<dbReference type="EC" id="5.6.2.4" evidence="9"/>
<dbReference type="GO" id="GO:0005524">
    <property type="term" value="F:ATP binding"/>
    <property type="evidence" value="ECO:0007669"/>
    <property type="project" value="UniProtKB-UniRule"/>
</dbReference>
<feature type="binding site" evidence="12">
    <location>
        <begin position="24"/>
        <end position="31"/>
    </location>
    <ligand>
        <name>ATP</name>
        <dbReference type="ChEBI" id="CHEBI:30616"/>
    </ligand>
</feature>
<gene>
    <name evidence="15" type="primary">uvrD</name>
    <name evidence="15" type="ordered locus">SMCARI_126</name>
</gene>
<evidence type="ECO:0000256" key="8">
    <source>
        <dbReference type="ARBA" id="ARBA00034617"/>
    </source>
</evidence>
<dbReference type="InterPro" id="IPR013986">
    <property type="entry name" value="DExx_box_DNA_helicase_dom_sf"/>
</dbReference>
<evidence type="ECO:0000256" key="4">
    <source>
        <dbReference type="ARBA" id="ARBA00022806"/>
    </source>
</evidence>
<evidence type="ECO:0000256" key="9">
    <source>
        <dbReference type="ARBA" id="ARBA00034808"/>
    </source>
</evidence>
<evidence type="ECO:0000256" key="5">
    <source>
        <dbReference type="ARBA" id="ARBA00022840"/>
    </source>
</evidence>
<dbReference type="GO" id="GO:0033202">
    <property type="term" value="C:DNA helicase complex"/>
    <property type="evidence" value="ECO:0007669"/>
    <property type="project" value="TreeGrafter"/>
</dbReference>
<evidence type="ECO:0000313" key="16">
    <source>
        <dbReference type="Proteomes" id="UP000002231"/>
    </source>
</evidence>
<evidence type="ECO:0000256" key="7">
    <source>
        <dbReference type="ARBA" id="ARBA00023235"/>
    </source>
</evidence>
<name>E0TJG5_KARMC</name>
<dbReference type="Pfam" id="PF00580">
    <property type="entry name" value="UvrD-helicase"/>
    <property type="match status" value="1"/>
</dbReference>
<dbReference type="PANTHER" id="PTHR11070:SF2">
    <property type="entry name" value="ATP-DEPENDENT DNA HELICASE SRS2"/>
    <property type="match status" value="1"/>
</dbReference>
<dbReference type="GO" id="GO:0000725">
    <property type="term" value="P:recombinational repair"/>
    <property type="evidence" value="ECO:0007669"/>
    <property type="project" value="TreeGrafter"/>
</dbReference>
<dbReference type="Proteomes" id="UP000002231">
    <property type="component" value="Chromosome"/>
</dbReference>
<proteinExistence type="inferred from homology"/>
<evidence type="ECO:0000256" key="3">
    <source>
        <dbReference type="ARBA" id="ARBA00022801"/>
    </source>
</evidence>
<comment type="similarity">
    <text evidence="1">Belongs to the helicase family. UvrD subfamily.</text>
</comment>
<dbReference type="EMBL" id="CP002163">
    <property type="protein sequence ID" value="ADM89942.1"/>
    <property type="molecule type" value="Genomic_DNA"/>
</dbReference>
<dbReference type="Gene3D" id="3.40.50.300">
    <property type="entry name" value="P-loop containing nucleotide triphosphate hydrolases"/>
    <property type="match status" value="2"/>
</dbReference>
<evidence type="ECO:0000256" key="1">
    <source>
        <dbReference type="ARBA" id="ARBA00009922"/>
    </source>
</evidence>
<dbReference type="KEGG" id="sum:SMCARI_126"/>
<sequence>MLSILNKTQYKAVTTIDRPTMVIAGAGSGKTRVLIYRLIHLIKSGVKSRNILALTFTKKSANEIKYRLSSLIDKNELDKISIGTFHSIFAKLLRKNSYLIGYKKNYIIYDRYDSEKIIKKIIKNLNLDKNIYRSKSLLDKISMIKNNSFNERNLDITNIYANYKKYCYQNGIMDFDDILLYTNILFNKYPDILNKYQEYFKYILIDEYQDTNYSQYRIIKLLSLKHNNLFVVGDDSQSIYSFRGANINNILNFKKDYKNAVIIRLEQNYRSTKYIVDVSNQIISLNKRKIDKKLWTKNKIGKKIKIYKAFSSFEESYFVANTISKLKKTKKLKYSDFCVLYRTNAQSRSLEESFIKKKIPYNIYGSISFYKRKEIKDLIAYFRLIVNLNDEESLIRIINYPKRGIGEVTLKKILFLSKQNEKRIFEILKNINNYKSIINIDQKILDNISNFCKKILFFNKRLDEDAFLLSKEISETFGLLEEIKKDKIKQGIDNVEEFFNSISTFVEDKKKIKNEEISLNAYLESLYLDLDLDYKFNNLTKESVSLMTIHLSKGLEFPIIFIIGLEEKIFPSILSISSQLEIEEERRLFYVALTRAKEDIFLTFSKNRYKWGKIVPTICSRFVKEIDEKYIKYIKNDLNNQKFYDPSLLGSDTNHLKEGMIVYSNSFGIGKIIKIEGKIITVYFNNIGEKKILNTKLKISY</sequence>
<dbReference type="InterPro" id="IPR027417">
    <property type="entry name" value="P-loop_NTPase"/>
</dbReference>
<dbReference type="GO" id="GO:0005829">
    <property type="term" value="C:cytosol"/>
    <property type="evidence" value="ECO:0007669"/>
    <property type="project" value="TreeGrafter"/>
</dbReference>
<protein>
    <recommendedName>
        <fullName evidence="9">DNA 3'-5' helicase</fullName>
        <ecNumber evidence="9">5.6.2.4</ecNumber>
    </recommendedName>
    <alternativeName>
        <fullName evidence="10">DNA 3'-5' helicase II</fullName>
    </alternativeName>
</protein>
<accession>E0TJG5</accession>
<evidence type="ECO:0000313" key="15">
    <source>
        <dbReference type="EMBL" id="ADM89942.1"/>
    </source>
</evidence>
<keyword evidence="4 12" id="KW-0347">Helicase</keyword>
<dbReference type="PANTHER" id="PTHR11070">
    <property type="entry name" value="UVRD / RECB / PCRA DNA HELICASE FAMILY MEMBER"/>
    <property type="match status" value="1"/>
</dbReference>
<dbReference type="HOGENOM" id="CLU_004585_5_2_10"/>
<keyword evidence="6" id="KW-0238">DNA-binding</keyword>
<evidence type="ECO:0000256" key="11">
    <source>
        <dbReference type="ARBA" id="ARBA00048988"/>
    </source>
</evidence>
<keyword evidence="3 12" id="KW-0378">Hydrolase</keyword>
<dbReference type="PROSITE" id="PS51217">
    <property type="entry name" value="UVRD_HELICASE_CTER"/>
    <property type="match status" value="1"/>
</dbReference>
<dbReference type="Gene3D" id="1.10.486.10">
    <property type="entry name" value="PCRA, domain 4"/>
    <property type="match status" value="1"/>
</dbReference>
<keyword evidence="2 12" id="KW-0547">Nucleotide-binding</keyword>
<dbReference type="CDD" id="cd17932">
    <property type="entry name" value="DEXQc_UvrD"/>
    <property type="match status" value="1"/>
</dbReference>
<dbReference type="GO" id="GO:0003677">
    <property type="term" value="F:DNA binding"/>
    <property type="evidence" value="ECO:0007669"/>
    <property type="project" value="UniProtKB-KW"/>
</dbReference>
<reference evidence="16" key="1">
    <citation type="journal article" date="2010" name="Genome Biol. Evol.">
        <title>Functional convergence in reduced genomes of bacterial symbionts spanning 200 My of evolution.</title>
        <authorList>
            <person name="McCutcheon J.P."/>
            <person name="Moran N.A."/>
        </authorList>
    </citation>
    <scope>NUCLEOTIDE SEQUENCE [LARGE SCALE GENOMIC DNA]</scope>
    <source>
        <strain evidence="16">CARI</strain>
    </source>
</reference>
<dbReference type="GO" id="GO:0016887">
    <property type="term" value="F:ATP hydrolysis activity"/>
    <property type="evidence" value="ECO:0007669"/>
    <property type="project" value="RHEA"/>
</dbReference>
<dbReference type="Pfam" id="PF13361">
    <property type="entry name" value="UvrD_C"/>
    <property type="match status" value="1"/>
</dbReference>
<keyword evidence="7" id="KW-0413">Isomerase</keyword>
<feature type="domain" description="UvrD-like helicase ATP-binding" evidence="13">
    <location>
        <begin position="3"/>
        <end position="272"/>
    </location>
</feature>
<comment type="catalytic activity">
    <reaction evidence="8">
        <text>Couples ATP hydrolysis with the unwinding of duplex DNA by translocating in the 3'-5' direction.</text>
        <dbReference type="EC" id="5.6.2.4"/>
    </reaction>
</comment>
<dbReference type="Gene3D" id="1.10.10.160">
    <property type="match status" value="1"/>
</dbReference>
<evidence type="ECO:0000259" key="13">
    <source>
        <dbReference type="PROSITE" id="PS51198"/>
    </source>
</evidence>
<keyword evidence="16" id="KW-1185">Reference proteome</keyword>
<evidence type="ECO:0000256" key="2">
    <source>
        <dbReference type="ARBA" id="ARBA00022741"/>
    </source>
</evidence>
<evidence type="ECO:0000256" key="10">
    <source>
        <dbReference type="ARBA" id="ARBA00034923"/>
    </source>
</evidence>
<evidence type="ECO:0000256" key="12">
    <source>
        <dbReference type="PROSITE-ProRule" id="PRU00560"/>
    </source>
</evidence>
<dbReference type="InterPro" id="IPR000212">
    <property type="entry name" value="DNA_helicase_UvrD/REP"/>
</dbReference>
<keyword evidence="5 12" id="KW-0067">ATP-binding</keyword>
<dbReference type="PROSITE" id="PS51198">
    <property type="entry name" value="UVRD_HELICASE_ATP_BIND"/>
    <property type="match status" value="1"/>
</dbReference>
<dbReference type="InterPro" id="IPR014017">
    <property type="entry name" value="DNA_helicase_UvrD-like_C"/>
</dbReference>
<evidence type="ECO:0000259" key="14">
    <source>
        <dbReference type="PROSITE" id="PS51217"/>
    </source>
</evidence>
<comment type="catalytic activity">
    <reaction evidence="11">
        <text>ATP + H2O = ADP + phosphate + H(+)</text>
        <dbReference type="Rhea" id="RHEA:13065"/>
        <dbReference type="ChEBI" id="CHEBI:15377"/>
        <dbReference type="ChEBI" id="CHEBI:15378"/>
        <dbReference type="ChEBI" id="CHEBI:30616"/>
        <dbReference type="ChEBI" id="CHEBI:43474"/>
        <dbReference type="ChEBI" id="CHEBI:456216"/>
        <dbReference type="EC" id="5.6.2.4"/>
    </reaction>
</comment>
<dbReference type="GO" id="GO:0043138">
    <property type="term" value="F:3'-5' DNA helicase activity"/>
    <property type="evidence" value="ECO:0007669"/>
    <property type="project" value="UniProtKB-EC"/>
</dbReference>
<dbReference type="InterPro" id="IPR014016">
    <property type="entry name" value="UvrD-like_ATP-bd"/>
</dbReference>
<evidence type="ECO:0000256" key="6">
    <source>
        <dbReference type="ARBA" id="ARBA00023125"/>
    </source>
</evidence>
<dbReference type="CDD" id="cd18807">
    <property type="entry name" value="SF1_C_UvrD"/>
    <property type="match status" value="1"/>
</dbReference>
<feature type="domain" description="UvrD-like helicase C-terminal" evidence="14">
    <location>
        <begin position="273"/>
        <end position="554"/>
    </location>
</feature>